<dbReference type="AlphaFoldDB" id="A0A4Q7LTH2"/>
<comment type="caution">
    <text evidence="2">The sequence shown here is derived from an EMBL/GenBank/DDBJ whole genome shotgun (WGS) entry which is preliminary data.</text>
</comment>
<gene>
    <name evidence="2" type="ORF">EV685_1652</name>
</gene>
<dbReference type="Proteomes" id="UP000293433">
    <property type="component" value="Unassembled WGS sequence"/>
</dbReference>
<accession>A0A4Q7LTH2</accession>
<organism evidence="2 3">
    <name type="scientific">Sphaerotilus mobilis</name>
    <dbReference type="NCBI Taxonomy" id="47994"/>
    <lineage>
        <taxon>Bacteria</taxon>
        <taxon>Pseudomonadati</taxon>
        <taxon>Pseudomonadota</taxon>
        <taxon>Betaproteobacteria</taxon>
        <taxon>Burkholderiales</taxon>
        <taxon>Sphaerotilaceae</taxon>
        <taxon>Sphaerotilus</taxon>
    </lineage>
</organism>
<evidence type="ECO:0000313" key="2">
    <source>
        <dbReference type="EMBL" id="RZS57089.1"/>
    </source>
</evidence>
<feature type="chain" id="PRO_5020691188" evidence="1">
    <location>
        <begin position="33"/>
        <end position="386"/>
    </location>
</feature>
<name>A0A4Q7LTH2_9BURK</name>
<evidence type="ECO:0000313" key="3">
    <source>
        <dbReference type="Proteomes" id="UP000293433"/>
    </source>
</evidence>
<feature type="signal peptide" evidence="1">
    <location>
        <begin position="1"/>
        <end position="32"/>
    </location>
</feature>
<keyword evidence="1" id="KW-0732">Signal</keyword>
<reference evidence="2 3" key="1">
    <citation type="submission" date="2019-02" db="EMBL/GenBank/DDBJ databases">
        <title>Genomic Encyclopedia of Type Strains, Phase IV (KMG-IV): sequencing the most valuable type-strain genomes for metagenomic binning, comparative biology and taxonomic classification.</title>
        <authorList>
            <person name="Goeker M."/>
        </authorList>
    </citation>
    <scope>NUCLEOTIDE SEQUENCE [LARGE SCALE GENOMIC DNA]</scope>
    <source>
        <strain evidence="2 3">DSM 10617</strain>
    </source>
</reference>
<protein>
    <submittedName>
        <fullName evidence="2">Uncharacterized protein</fullName>
    </submittedName>
</protein>
<dbReference type="RefSeq" id="WP_130481496.1">
    <property type="nucleotide sequence ID" value="NZ_SGWV01000008.1"/>
</dbReference>
<dbReference type="EMBL" id="SGWV01000008">
    <property type="protein sequence ID" value="RZS57089.1"/>
    <property type="molecule type" value="Genomic_DNA"/>
</dbReference>
<sequence length="386" mass="42986">MKPDPVFLRRRGATRCVGFLLVAALSVPHAHAVLANGVRESPDPSLDAHQAANPRLALAALEADEDWTECPRVFDPVPWTPGKGYAQGVRQALSIETRLPVDPASGAWESFTLLRRAVLEIDRTRLATLPLSNTPEIADWRLTLGAAEIHAPEPSRKTLSIDDRLLLNLLRQLEQPSLTVHFQVRTDTGEVALENAEDIRAATRVRVDQLLALVRKGALFSEAEQERLRKALSRQVIERDPNIEASTLLISAILRPHHLSFHRSTEILTQDQIAWPGPGGSQTIRAHRSSVLSRYSEQADCAEIRYATVLDRDDLLRARGGEPRPAHQKPDLSKVAVEESTVLQRIELSSGRTWLIDIRFYAGTVREKSQTRTTIRFLDDLAPASK</sequence>
<evidence type="ECO:0000256" key="1">
    <source>
        <dbReference type="SAM" id="SignalP"/>
    </source>
</evidence>
<proteinExistence type="predicted"/>
<keyword evidence="3" id="KW-1185">Reference proteome</keyword>